<dbReference type="SUPFAM" id="SSF56801">
    <property type="entry name" value="Acetyl-CoA synthetase-like"/>
    <property type="match status" value="1"/>
</dbReference>
<dbReference type="Gene3D" id="3.40.50.12780">
    <property type="entry name" value="N-terminal domain of ligase-like"/>
    <property type="match status" value="1"/>
</dbReference>
<evidence type="ECO:0000313" key="3">
    <source>
        <dbReference type="Proteomes" id="UP000519897"/>
    </source>
</evidence>
<evidence type="ECO:0000313" key="2">
    <source>
        <dbReference type="EMBL" id="MBB4144221.1"/>
    </source>
</evidence>
<dbReference type="GO" id="GO:0009239">
    <property type="term" value="P:enterobactin biosynthetic process"/>
    <property type="evidence" value="ECO:0007669"/>
    <property type="project" value="TreeGrafter"/>
</dbReference>
<organism evidence="2 3">
    <name type="scientific">Rhizobium rhizoryzae</name>
    <dbReference type="NCBI Taxonomy" id="451876"/>
    <lineage>
        <taxon>Bacteria</taxon>
        <taxon>Pseudomonadati</taxon>
        <taxon>Pseudomonadota</taxon>
        <taxon>Alphaproteobacteria</taxon>
        <taxon>Hyphomicrobiales</taxon>
        <taxon>Rhizobiaceae</taxon>
        <taxon>Rhizobium/Agrobacterium group</taxon>
        <taxon>Rhizobium</taxon>
    </lineage>
</organism>
<comment type="caution">
    <text evidence="2">The sequence shown here is derived from an EMBL/GenBank/DDBJ whole genome shotgun (WGS) entry which is preliminary data.</text>
</comment>
<reference evidence="2 3" key="1">
    <citation type="submission" date="2020-08" db="EMBL/GenBank/DDBJ databases">
        <title>Genomic Encyclopedia of Type Strains, Phase IV (KMG-IV): sequencing the most valuable type-strain genomes for metagenomic binning, comparative biology and taxonomic classification.</title>
        <authorList>
            <person name="Goeker M."/>
        </authorList>
    </citation>
    <scope>NUCLEOTIDE SEQUENCE [LARGE SCALE GENOMIC DNA]</scope>
    <source>
        <strain evidence="2 3">DSM 29514</strain>
    </source>
</reference>
<proteinExistence type="predicted"/>
<dbReference type="PANTHER" id="PTHR45527:SF1">
    <property type="entry name" value="FATTY ACID SYNTHASE"/>
    <property type="match status" value="1"/>
</dbReference>
<evidence type="ECO:0000259" key="1">
    <source>
        <dbReference type="Pfam" id="PF00501"/>
    </source>
</evidence>
<dbReference type="GO" id="GO:0031177">
    <property type="term" value="F:phosphopantetheine binding"/>
    <property type="evidence" value="ECO:0007669"/>
    <property type="project" value="TreeGrafter"/>
</dbReference>
<dbReference type="InterPro" id="IPR000873">
    <property type="entry name" value="AMP-dep_synth/lig_dom"/>
</dbReference>
<dbReference type="GO" id="GO:0005829">
    <property type="term" value="C:cytosol"/>
    <property type="evidence" value="ECO:0007669"/>
    <property type="project" value="TreeGrafter"/>
</dbReference>
<dbReference type="InterPro" id="IPR042099">
    <property type="entry name" value="ANL_N_sf"/>
</dbReference>
<feature type="domain" description="AMP-dependent synthetase/ligase" evidence="1">
    <location>
        <begin position="6"/>
        <end position="331"/>
    </location>
</feature>
<name>A0A7W6LJJ4_9HYPH</name>
<dbReference type="InterPro" id="IPR045851">
    <property type="entry name" value="AMP-bd_C_sf"/>
</dbReference>
<keyword evidence="3" id="KW-1185">Reference proteome</keyword>
<dbReference type="EMBL" id="JACIEC010000003">
    <property type="protein sequence ID" value="MBB4144221.1"/>
    <property type="molecule type" value="Genomic_DNA"/>
</dbReference>
<dbReference type="Pfam" id="PF00501">
    <property type="entry name" value="AMP-binding"/>
    <property type="match status" value="1"/>
</dbReference>
<dbReference type="RefSeq" id="WP_165131580.1">
    <property type="nucleotide sequence ID" value="NZ_CP049249.1"/>
</dbReference>
<sequence>MRSVTAIKAAGLVVSYGDLADNAMKIAGSLQRLGITDGDGVGLLTSRSPDAIAAMLGILACGAHWLPLDPRNPMERNIRCLNEAGCRMLLVDEVSQPDHATEIETHLLSKLKTSRAIDQWATSKPEALAYTIFTSGSSGMPKGVAISHGAAANLMDWALDTFGRPGLTRTLCSTPFSFDVSVFEIFATLSAGGCLELVPSILSLADLSDRNQLTLITGVPSAMAALMRFGVDMTGIKEILLAGEATPPGLVQKLFAAGAKRVWNLYGPTEDTIYSTAQPLTPVTFAAVTRHGDVPIGVALPGHVALVLDPDANEVAAHVVGELCLMGVGLADAPHPVPGALSEAYRADRFEVRHGKRLYRTGDRAWKDGSGNLHFAGRLDDQIKWRGFRIEPQEITHAICQVPGVLRAEVRLCPCTAGQIDRAELVAWVMASTEGDHSGLDAEIRKALTNELPEWMRPTTLRFVDTLPLGRHDKLDRRALLHQQVAIG</sequence>
<protein>
    <submittedName>
        <fullName evidence="2">Amino acid adenylation domain-containing protein</fullName>
    </submittedName>
</protein>
<dbReference type="AlphaFoldDB" id="A0A7W6LJJ4"/>
<dbReference type="PANTHER" id="PTHR45527">
    <property type="entry name" value="NONRIBOSOMAL PEPTIDE SYNTHETASE"/>
    <property type="match status" value="1"/>
</dbReference>
<dbReference type="Proteomes" id="UP000519897">
    <property type="component" value="Unassembled WGS sequence"/>
</dbReference>
<dbReference type="Gene3D" id="3.30.300.30">
    <property type="match status" value="1"/>
</dbReference>
<dbReference type="GO" id="GO:0043041">
    <property type="term" value="P:amino acid activation for nonribosomal peptide biosynthetic process"/>
    <property type="evidence" value="ECO:0007669"/>
    <property type="project" value="TreeGrafter"/>
</dbReference>
<dbReference type="GO" id="GO:0047527">
    <property type="term" value="F:2,3-dihydroxybenzoate-serine ligase activity"/>
    <property type="evidence" value="ECO:0007669"/>
    <property type="project" value="TreeGrafter"/>
</dbReference>
<dbReference type="GO" id="GO:0009366">
    <property type="term" value="C:enterobactin synthetase complex"/>
    <property type="evidence" value="ECO:0007669"/>
    <property type="project" value="TreeGrafter"/>
</dbReference>
<gene>
    <name evidence="2" type="ORF">GGQ72_002778</name>
</gene>
<accession>A0A7W6LJJ4</accession>